<gene>
    <name evidence="3" type="ORF">TsocGM_02595</name>
</gene>
<reference evidence="3 4" key="2">
    <citation type="submission" date="2019-01" db="EMBL/GenBank/DDBJ databases">
        <title>Tautonia sociabilis, a novel thermotolerant planctomycete of Isosphaeraceae family, isolated from a 4000 m deep subterranean habitat.</title>
        <authorList>
            <person name="Kovaleva O.L."/>
            <person name="Elcheninov A.G."/>
            <person name="Van Heerden E."/>
            <person name="Toshchakov S.V."/>
            <person name="Novikov A."/>
            <person name="Bonch-Osmolovskaya E.A."/>
            <person name="Kublanov I.V."/>
        </authorList>
    </citation>
    <scope>NUCLEOTIDE SEQUENCE [LARGE SCALE GENOMIC DNA]</scope>
    <source>
        <strain evidence="3 4">GM2012</strain>
    </source>
</reference>
<dbReference type="EMBL" id="RYZH01000003">
    <property type="protein sequence ID" value="RUL89321.1"/>
    <property type="molecule type" value="Genomic_DNA"/>
</dbReference>
<name>A0A432MPE9_9BACT</name>
<feature type="domain" description="3-keto-alpha-glucoside-1,2-lyase/3-keto-2-hydroxy-glucal hydratase" evidence="2">
    <location>
        <begin position="29"/>
        <end position="213"/>
    </location>
</feature>
<keyword evidence="1" id="KW-0732">Signal</keyword>
<dbReference type="RefSeq" id="WP_126723757.1">
    <property type="nucleotide sequence ID" value="NZ_RYZH01000003.1"/>
</dbReference>
<evidence type="ECO:0000313" key="4">
    <source>
        <dbReference type="Proteomes" id="UP000280296"/>
    </source>
</evidence>
<accession>A0A432MPE9</accession>
<evidence type="ECO:0000259" key="2">
    <source>
        <dbReference type="Pfam" id="PF06439"/>
    </source>
</evidence>
<comment type="caution">
    <text evidence="3">The sequence shown here is derived from an EMBL/GenBank/DDBJ whole genome shotgun (WGS) entry which is preliminary data.</text>
</comment>
<sequence length="220" mass="23640">MSHTRALAILSSAFLTAVAAPAACPAQEFVPLFNGKDLSGWTGATDGYAVEDGILYCIPGSGGKLFTEDEYGDFVLRFEFRLTPGANNGIGLRTPTEGDPAYAGMEIQVLDNSAEKYNALQPYQYHGSVYGVVPAKKGYLKPAGEWNSQEISCIGRRVKVVLNGETIVDADLDEASEGGTMDHREHPGLARKSGHIALLGHGDRVDFRNMEVKSLDGESE</sequence>
<feature type="signal peptide" evidence="1">
    <location>
        <begin position="1"/>
        <end position="22"/>
    </location>
</feature>
<dbReference type="Pfam" id="PF06439">
    <property type="entry name" value="3keto-disac_hyd"/>
    <property type="match status" value="1"/>
</dbReference>
<dbReference type="Gene3D" id="2.60.120.560">
    <property type="entry name" value="Exo-inulinase, domain 1"/>
    <property type="match status" value="1"/>
</dbReference>
<reference evidence="3 4" key="1">
    <citation type="submission" date="2018-12" db="EMBL/GenBank/DDBJ databases">
        <authorList>
            <person name="Toschakov S.V."/>
        </authorList>
    </citation>
    <scope>NUCLEOTIDE SEQUENCE [LARGE SCALE GENOMIC DNA]</scope>
    <source>
        <strain evidence="3 4">GM2012</strain>
    </source>
</reference>
<proteinExistence type="predicted"/>
<organism evidence="3 4">
    <name type="scientific">Tautonia sociabilis</name>
    <dbReference type="NCBI Taxonomy" id="2080755"/>
    <lineage>
        <taxon>Bacteria</taxon>
        <taxon>Pseudomonadati</taxon>
        <taxon>Planctomycetota</taxon>
        <taxon>Planctomycetia</taxon>
        <taxon>Isosphaerales</taxon>
        <taxon>Isosphaeraceae</taxon>
        <taxon>Tautonia</taxon>
    </lineage>
</organism>
<dbReference type="GO" id="GO:0016787">
    <property type="term" value="F:hydrolase activity"/>
    <property type="evidence" value="ECO:0007669"/>
    <property type="project" value="InterPro"/>
</dbReference>
<keyword evidence="4" id="KW-1185">Reference proteome</keyword>
<dbReference type="AlphaFoldDB" id="A0A432MPE9"/>
<evidence type="ECO:0000256" key="1">
    <source>
        <dbReference type="SAM" id="SignalP"/>
    </source>
</evidence>
<dbReference type="OrthoDB" id="266976at2"/>
<protein>
    <submittedName>
        <fullName evidence="3">DUF1080 domain-containing protein</fullName>
    </submittedName>
</protein>
<evidence type="ECO:0000313" key="3">
    <source>
        <dbReference type="EMBL" id="RUL89321.1"/>
    </source>
</evidence>
<feature type="chain" id="PRO_5019187281" evidence="1">
    <location>
        <begin position="23"/>
        <end position="220"/>
    </location>
</feature>
<dbReference type="InterPro" id="IPR010496">
    <property type="entry name" value="AL/BT2_dom"/>
</dbReference>
<dbReference type="Proteomes" id="UP000280296">
    <property type="component" value="Unassembled WGS sequence"/>
</dbReference>